<name>A0A4Y9YN46_9APHY</name>
<dbReference type="AlphaFoldDB" id="A0A4Y9YN46"/>
<feature type="region of interest" description="Disordered" evidence="1">
    <location>
        <begin position="1"/>
        <end position="22"/>
    </location>
</feature>
<dbReference type="EMBL" id="SEKV01000148">
    <property type="protein sequence ID" value="TFY62921.1"/>
    <property type="molecule type" value="Genomic_DNA"/>
</dbReference>
<sequence>MSAPNVDSESLPVDAAVQQRTVDEQPEGLIAESVTKEELTSEPKPVPPEGWDGRGKLNKPTVVMGQVKTTKPPKPK</sequence>
<evidence type="ECO:0000313" key="2">
    <source>
        <dbReference type="EMBL" id="TFY62921.1"/>
    </source>
</evidence>
<dbReference type="Proteomes" id="UP000298390">
    <property type="component" value="Unassembled WGS sequence"/>
</dbReference>
<gene>
    <name evidence="2" type="ORF">EVJ58_g3561</name>
</gene>
<feature type="region of interest" description="Disordered" evidence="1">
    <location>
        <begin position="34"/>
        <end position="76"/>
    </location>
</feature>
<proteinExistence type="predicted"/>
<accession>A0A4Y9YN46</accession>
<comment type="caution">
    <text evidence="2">The sequence shown here is derived from an EMBL/GenBank/DDBJ whole genome shotgun (WGS) entry which is preliminary data.</text>
</comment>
<protein>
    <submittedName>
        <fullName evidence="2">Uncharacterized protein</fullName>
    </submittedName>
</protein>
<evidence type="ECO:0000313" key="3">
    <source>
        <dbReference type="Proteomes" id="UP000298390"/>
    </source>
</evidence>
<evidence type="ECO:0000256" key="1">
    <source>
        <dbReference type="SAM" id="MobiDB-lite"/>
    </source>
</evidence>
<organism evidence="2 3">
    <name type="scientific">Rhodofomes roseus</name>
    <dbReference type="NCBI Taxonomy" id="34475"/>
    <lineage>
        <taxon>Eukaryota</taxon>
        <taxon>Fungi</taxon>
        <taxon>Dikarya</taxon>
        <taxon>Basidiomycota</taxon>
        <taxon>Agaricomycotina</taxon>
        <taxon>Agaricomycetes</taxon>
        <taxon>Polyporales</taxon>
        <taxon>Rhodofomes</taxon>
    </lineage>
</organism>
<reference evidence="2 3" key="1">
    <citation type="submission" date="2019-01" db="EMBL/GenBank/DDBJ databases">
        <title>Genome sequencing of the rare red list fungi Fomitopsis rosea.</title>
        <authorList>
            <person name="Buettner E."/>
            <person name="Kellner H."/>
        </authorList>
    </citation>
    <scope>NUCLEOTIDE SEQUENCE [LARGE SCALE GENOMIC DNA]</scope>
    <source>
        <strain evidence="2 3">DSM 105464</strain>
    </source>
</reference>